<accession>G7YUF6</accession>
<feature type="domain" description="WAP" evidence="4">
    <location>
        <begin position="720"/>
        <end position="780"/>
    </location>
</feature>
<feature type="domain" description="Fibronectin type-III" evidence="3">
    <location>
        <begin position="1198"/>
        <end position="1331"/>
    </location>
</feature>
<dbReference type="Proteomes" id="UP000008909">
    <property type="component" value="Unassembled WGS sequence"/>
</dbReference>
<dbReference type="CDD" id="cd00063">
    <property type="entry name" value="FN3"/>
    <property type="match status" value="1"/>
</dbReference>
<evidence type="ECO:0000256" key="1">
    <source>
        <dbReference type="SAM" id="MobiDB-lite"/>
    </source>
</evidence>
<dbReference type="InterPro" id="IPR042447">
    <property type="entry name" value="Anosmin-1"/>
</dbReference>
<proteinExistence type="predicted"/>
<dbReference type="InterPro" id="IPR011992">
    <property type="entry name" value="EF-hand-dom_pair"/>
</dbReference>
<feature type="domain" description="Fibronectin type-III" evidence="3">
    <location>
        <begin position="788"/>
        <end position="896"/>
    </location>
</feature>
<feature type="domain" description="EF-hand" evidence="2">
    <location>
        <begin position="1513"/>
        <end position="1548"/>
    </location>
</feature>
<feature type="compositionally biased region" description="Pro residues" evidence="1">
    <location>
        <begin position="884"/>
        <end position="901"/>
    </location>
</feature>
<dbReference type="PANTHER" id="PTHR14131:SF5">
    <property type="entry name" value="ANOSMIN-1"/>
    <property type="match status" value="1"/>
</dbReference>
<dbReference type="PANTHER" id="PTHR14131">
    <property type="entry name" value="ANOSMIN"/>
    <property type="match status" value="1"/>
</dbReference>
<dbReference type="InterPro" id="IPR013783">
    <property type="entry name" value="Ig-like_fold"/>
</dbReference>
<feature type="domain" description="Fibronectin type-III" evidence="3">
    <location>
        <begin position="900"/>
        <end position="1015"/>
    </location>
</feature>
<dbReference type="Pfam" id="PF00041">
    <property type="entry name" value="fn3"/>
    <property type="match status" value="1"/>
</dbReference>
<dbReference type="InterPro" id="IPR003961">
    <property type="entry name" value="FN3_dom"/>
</dbReference>
<dbReference type="PROSITE" id="PS51390">
    <property type="entry name" value="WAP"/>
    <property type="match status" value="1"/>
</dbReference>
<dbReference type="GO" id="GO:0030414">
    <property type="term" value="F:peptidase inhibitor activity"/>
    <property type="evidence" value="ECO:0007669"/>
    <property type="project" value="InterPro"/>
</dbReference>
<dbReference type="Gene3D" id="1.10.238.10">
    <property type="entry name" value="EF-hand"/>
    <property type="match status" value="1"/>
</dbReference>
<evidence type="ECO:0000259" key="4">
    <source>
        <dbReference type="PROSITE" id="PS51390"/>
    </source>
</evidence>
<dbReference type="SMART" id="SM00060">
    <property type="entry name" value="FN3"/>
    <property type="match status" value="3"/>
</dbReference>
<dbReference type="InterPro" id="IPR036116">
    <property type="entry name" value="FN3_sf"/>
</dbReference>
<dbReference type="GO" id="GO:0030182">
    <property type="term" value="P:neuron differentiation"/>
    <property type="evidence" value="ECO:0007669"/>
    <property type="project" value="TreeGrafter"/>
</dbReference>
<feature type="domain" description="EF-hand" evidence="2">
    <location>
        <begin position="1438"/>
        <end position="1473"/>
    </location>
</feature>
<dbReference type="GO" id="GO:0005576">
    <property type="term" value="C:extracellular region"/>
    <property type="evidence" value="ECO:0007669"/>
    <property type="project" value="InterPro"/>
</dbReference>
<reference key="2">
    <citation type="submission" date="2011-10" db="EMBL/GenBank/DDBJ databases">
        <title>The genome and transcriptome sequence of Clonorchis sinensis provide insights into the carcinogenic liver fluke.</title>
        <authorList>
            <person name="Wang X."/>
            <person name="Huang Y."/>
            <person name="Chen W."/>
            <person name="Liu H."/>
            <person name="Guo L."/>
            <person name="Chen Y."/>
            <person name="Luo F."/>
            <person name="Zhou W."/>
            <person name="Sun J."/>
            <person name="Mao Q."/>
            <person name="Liang P."/>
            <person name="Zhou C."/>
            <person name="Tian Y."/>
            <person name="Men J."/>
            <person name="Lv X."/>
            <person name="Huang L."/>
            <person name="Zhou J."/>
            <person name="Hu Y."/>
            <person name="Li R."/>
            <person name="Zhang F."/>
            <person name="Lei H."/>
            <person name="Li X."/>
            <person name="Hu X."/>
            <person name="Liang C."/>
            <person name="Xu J."/>
            <person name="Wu Z."/>
            <person name="Yu X."/>
        </authorList>
    </citation>
    <scope>NUCLEOTIDE SEQUENCE</scope>
    <source>
        <strain>Henan</strain>
    </source>
</reference>
<dbReference type="GO" id="GO:0009986">
    <property type="term" value="C:cell surface"/>
    <property type="evidence" value="ECO:0007669"/>
    <property type="project" value="TreeGrafter"/>
</dbReference>
<evidence type="ECO:0000313" key="5">
    <source>
        <dbReference type="EMBL" id="GAA56586.1"/>
    </source>
</evidence>
<dbReference type="InterPro" id="IPR008197">
    <property type="entry name" value="WAP_dom"/>
</dbReference>
<reference evidence="5" key="1">
    <citation type="journal article" date="2011" name="Genome Biol.">
        <title>The draft genome of the carcinogenic human liver fluke Clonorchis sinensis.</title>
        <authorList>
            <person name="Wang X."/>
            <person name="Chen W."/>
            <person name="Huang Y."/>
            <person name="Sun J."/>
            <person name="Men J."/>
            <person name="Liu H."/>
            <person name="Luo F."/>
            <person name="Guo L."/>
            <person name="Lv X."/>
            <person name="Deng C."/>
            <person name="Zhou C."/>
            <person name="Fan Y."/>
            <person name="Li X."/>
            <person name="Huang L."/>
            <person name="Hu Y."/>
            <person name="Liang C."/>
            <person name="Hu X."/>
            <person name="Xu J."/>
            <person name="Yu X."/>
        </authorList>
    </citation>
    <scope>NUCLEOTIDE SEQUENCE [LARGE SCALE GENOMIC DNA]</scope>
    <source>
        <strain evidence="5">Henan</strain>
    </source>
</reference>
<evidence type="ECO:0000313" key="6">
    <source>
        <dbReference type="Proteomes" id="UP000008909"/>
    </source>
</evidence>
<dbReference type="SUPFAM" id="SSF49265">
    <property type="entry name" value="Fibronectin type III"/>
    <property type="match status" value="2"/>
</dbReference>
<evidence type="ECO:0000259" key="3">
    <source>
        <dbReference type="PROSITE" id="PS50853"/>
    </source>
</evidence>
<dbReference type="Gene3D" id="2.60.40.10">
    <property type="entry name" value="Immunoglobulins"/>
    <property type="match status" value="3"/>
</dbReference>
<name>G7YUF6_CLOSI</name>
<feature type="region of interest" description="Disordered" evidence="1">
    <location>
        <begin position="881"/>
        <end position="901"/>
    </location>
</feature>
<gene>
    <name evidence="5" type="ORF">CLF_111151</name>
</gene>
<protein>
    <submittedName>
        <fullName evidence="5">Anosmin-1</fullName>
    </submittedName>
</protein>
<dbReference type="InterPro" id="IPR002048">
    <property type="entry name" value="EF_hand_dom"/>
</dbReference>
<dbReference type="GO" id="GO:0005509">
    <property type="term" value="F:calcium ion binding"/>
    <property type="evidence" value="ECO:0007669"/>
    <property type="project" value="InterPro"/>
</dbReference>
<dbReference type="Pfam" id="PF00095">
    <property type="entry name" value="WAP"/>
    <property type="match status" value="1"/>
</dbReference>
<keyword evidence="6" id="KW-1185">Reference proteome</keyword>
<dbReference type="Gene3D" id="4.10.75.10">
    <property type="entry name" value="Elafin-like"/>
    <property type="match status" value="1"/>
</dbReference>
<sequence>MRLHELSCSSAAIGLLLTLICSIYNGSARKLTASWMEERLFLRARCKAKCLRLFQNPLEQKEFQQLNVQLRVKLHPRLSFQMGSVDNWVTFRFYTKASSGQVNVLYEYTVFVVTRQQSSRFNADTVDTVDTDEIGVGDAKRSRWPNAEINVEIRGSRVFKAFVDLVAFDPLKASNLLNAKTSYPKSKTQTSSIAFFLGKFVCVELISRSLSDGKPVTFSVVAGLRNAYEWLTVLPATCQLSAPRAPDEACTFRNEIKVHGMRNYTYLADPLACGLLISSRTCAASVLQKYSFLSTGVMVGQDSISDQKVSTLRRVWSIRCEVHHLLYGGGLYDPDLRPGPEKPFCGCYRNRRVDDTKVRWSPDPKSSVGFSDCFVKDSENCSSQTGDRPTNDEKPKSIVHLQHVCRETSAVRVSPISGVVSVKRLKGSSSHETLKKEDGDRSFTGLYLLQYRLYLQCVTFPVQYKCLGNLAVSQPSCNLRVAWQLGTERVLQLNDPLGAVETANLRSRLRLKYSSAHVNITVTPVTLRWVFLKLTNEGETPLSTKKRTNGGVKTGTNLSGFQQCAEDVIGRLGVSDWRVVIYEASKTSTSTFTEPVQDSHHLPIEDYVGPNDQLAPLWHTTSVYSKCEGLVPVLHMTFRRRGVCAVIRLLKTETAIVHYGQLINVMDQRCSWDLLSLPLSEIGVQTGVIPICHWSSAALVVQTSEEVGCHIGCSLLLDSVSLRPGQCPLAALANPEVEQTSDKSVDQSACLNMCRSDNDCLNPLYKCCSLGCRQICIEPQLNNTVPSLPEALNPIESKASPGIMELDWSGPYARANKVIGPIVFILQTRICICKQLSPAQLTDWQTLIMTHEFGAKLDAFEPGKMYQFRIAAVSPHGTRGFGPPSQPYPIDPVPPNPPSPPRNLTDSMWRFYSNGNIHVLLNWVPPEHSELTVTEYLIDWVIDHGYVQPGGHSLEGLTKFTHTVPAEQTQYVLQELRPSTAYKVQVRAISYWHGYGPLESQPNTIFLFTQSVMPAYHQQATMVRHSNELLHTKPKDETREESVACECGIKSALGIPLQLKKVFYDSGELIAAFAFTPPTPASTYQLNWSPQVCINAKENTAVLSQKSLRVQGTKRVVFLKDLRFNCRYMVQLRQLTHELSSKDELLWPPVHSEVSQPQDGHPYTAQNCFCTPSCLDVEISRGDSPKNCSLPDPGPPPPPLNLRAVRVEDMRYRITWKPPILAELQNRLVRRQQVRSAPLPSVTKYRVLWAPRIEEPVIREMYNDEVGFSPIMDLQQSDVRIVDKNQTWIDLPNLKEKTLYIVRVQTLSALDHQGYERESSPAVLYFVTPQTNRPGTHAHSLGLLTGLVNVERSPGAQARMTFHCLSYGGTLIPNGSGKDEEGDSGSYNGSREAVSYPSHPICCYYLKTTDCFRADENTNPSKNPGHKLKMKLSDLSEFEVANITKAFRLFDPRNTGFIRSSQLGNALRWLKLIPSNAEIASLLEVINPSKTGLISLELFLAAAVELWYGPITNLELELWKAFEKFDKRLCGYVSSDKMYDILTRFGCEPIPEQEAIKLIKRFEDKNQRIYYAEMVRELLR</sequence>
<dbReference type="PROSITE" id="PS50853">
    <property type="entry name" value="FN3"/>
    <property type="match status" value="3"/>
</dbReference>
<dbReference type="InterPro" id="IPR036645">
    <property type="entry name" value="Elafin-like_sf"/>
</dbReference>
<dbReference type="SUPFAM" id="SSF47473">
    <property type="entry name" value="EF-hand"/>
    <property type="match status" value="1"/>
</dbReference>
<evidence type="ECO:0000259" key="2">
    <source>
        <dbReference type="PROSITE" id="PS50222"/>
    </source>
</evidence>
<organism evidence="5 6">
    <name type="scientific">Clonorchis sinensis</name>
    <name type="common">Chinese liver fluke</name>
    <dbReference type="NCBI Taxonomy" id="79923"/>
    <lineage>
        <taxon>Eukaryota</taxon>
        <taxon>Metazoa</taxon>
        <taxon>Spiralia</taxon>
        <taxon>Lophotrochozoa</taxon>
        <taxon>Platyhelminthes</taxon>
        <taxon>Trematoda</taxon>
        <taxon>Digenea</taxon>
        <taxon>Opisthorchiida</taxon>
        <taxon>Opisthorchiata</taxon>
        <taxon>Opisthorchiidae</taxon>
        <taxon>Clonorchis</taxon>
    </lineage>
</organism>
<dbReference type="EMBL" id="DF144301">
    <property type="protein sequence ID" value="GAA56586.1"/>
    <property type="molecule type" value="Genomic_DNA"/>
</dbReference>
<dbReference type="PROSITE" id="PS50222">
    <property type="entry name" value="EF_HAND_2"/>
    <property type="match status" value="2"/>
</dbReference>